<evidence type="ECO:0008006" key="3">
    <source>
        <dbReference type="Google" id="ProtNLM"/>
    </source>
</evidence>
<organism evidence="1 2">
    <name type="scientific">Microbacterium marinilacus</name>
    <dbReference type="NCBI Taxonomy" id="415209"/>
    <lineage>
        <taxon>Bacteria</taxon>
        <taxon>Bacillati</taxon>
        <taxon>Actinomycetota</taxon>
        <taxon>Actinomycetes</taxon>
        <taxon>Micrococcales</taxon>
        <taxon>Microbacteriaceae</taxon>
        <taxon>Microbacterium</taxon>
    </lineage>
</organism>
<dbReference type="EMBL" id="BAAAYV010000005">
    <property type="protein sequence ID" value="GAA3654521.1"/>
    <property type="molecule type" value="Genomic_DNA"/>
</dbReference>
<protein>
    <recommendedName>
        <fullName evidence="3">CHAD domain-containing protein</fullName>
    </recommendedName>
</protein>
<comment type="caution">
    <text evidence="1">The sequence shown here is derived from an EMBL/GenBank/DDBJ whole genome shotgun (WGS) entry which is preliminary data.</text>
</comment>
<reference evidence="2" key="1">
    <citation type="journal article" date="2019" name="Int. J. Syst. Evol. Microbiol.">
        <title>The Global Catalogue of Microorganisms (GCM) 10K type strain sequencing project: providing services to taxonomists for standard genome sequencing and annotation.</title>
        <authorList>
            <consortium name="The Broad Institute Genomics Platform"/>
            <consortium name="The Broad Institute Genome Sequencing Center for Infectious Disease"/>
            <person name="Wu L."/>
            <person name="Ma J."/>
        </authorList>
    </citation>
    <scope>NUCLEOTIDE SEQUENCE [LARGE SCALE GENOMIC DNA]</scope>
    <source>
        <strain evidence="2">JCM 16546</strain>
    </source>
</reference>
<evidence type="ECO:0000313" key="1">
    <source>
        <dbReference type="EMBL" id="GAA3654521.1"/>
    </source>
</evidence>
<accession>A0ABP7BAD7</accession>
<sequence>MQTPNATDDVREWRRYAGNLRQTLKHANARALTADRERARGDRLEVKVASLVERLRRNARLLDHLEGDLDAGDIPTAADRLARRRTAIDRAERSKR</sequence>
<evidence type="ECO:0000313" key="2">
    <source>
        <dbReference type="Proteomes" id="UP001410795"/>
    </source>
</evidence>
<name>A0ABP7BAD7_9MICO</name>
<proteinExistence type="predicted"/>
<gene>
    <name evidence="1" type="ORF">GCM10022202_13300</name>
</gene>
<keyword evidence="2" id="KW-1185">Reference proteome</keyword>
<dbReference type="RefSeq" id="WP_221854974.1">
    <property type="nucleotide sequence ID" value="NZ_BAAAYV010000005.1"/>
</dbReference>
<dbReference type="Proteomes" id="UP001410795">
    <property type="component" value="Unassembled WGS sequence"/>
</dbReference>